<keyword evidence="1" id="KW-1185">Reference proteome</keyword>
<name>A0AC55CWA4_ECHTE</name>
<evidence type="ECO:0000313" key="1">
    <source>
        <dbReference type="Proteomes" id="UP000694863"/>
    </source>
</evidence>
<evidence type="ECO:0000313" key="2">
    <source>
        <dbReference type="RefSeq" id="XP_045143783.1"/>
    </source>
</evidence>
<proteinExistence type="predicted"/>
<organism evidence="1 2">
    <name type="scientific">Echinops telfairi</name>
    <name type="common">Lesser hedgehog tenrec</name>
    <dbReference type="NCBI Taxonomy" id="9371"/>
    <lineage>
        <taxon>Eukaryota</taxon>
        <taxon>Metazoa</taxon>
        <taxon>Chordata</taxon>
        <taxon>Craniata</taxon>
        <taxon>Vertebrata</taxon>
        <taxon>Euteleostomi</taxon>
        <taxon>Mammalia</taxon>
        <taxon>Eutheria</taxon>
        <taxon>Afrotheria</taxon>
        <taxon>Tenrecidae</taxon>
        <taxon>Tenrecinae</taxon>
        <taxon>Echinops</taxon>
    </lineage>
</organism>
<dbReference type="RefSeq" id="XP_045143783.1">
    <property type="nucleotide sequence ID" value="XM_045287848.1"/>
</dbReference>
<accession>A0AC55CWA4</accession>
<reference evidence="2" key="1">
    <citation type="submission" date="2025-08" db="UniProtKB">
        <authorList>
            <consortium name="RefSeq"/>
        </authorList>
    </citation>
    <scope>IDENTIFICATION</scope>
</reference>
<gene>
    <name evidence="2" type="primary">CCDC9B</name>
</gene>
<protein>
    <submittedName>
        <fullName evidence="2">Coiled-coil domain-containing protein 9B isoform X1</fullName>
    </submittedName>
</protein>
<sequence>MSGSWLLERPSSCLGSAPRVGPHGAESPMRKQEEKDAELDRRIAALRKKNQALLRRYQEIQEDQRQAEQGDIAGSLLQPLPPDSLTVTISQVPGGKRVVSRNWGLRSLGRGAASELPEDEDEDHAAAFCSGERVELAVTMENKAEAKRVVSEKPTRARNRGTGGSLGRDFGCSPPMQTAASLDSARKGAREARSVGRAPGPAPRWSAAGLTEVGWDYKQWKQEREQIDLARLARHRDAQGDWCRPWDLDKAKPTPKDSDYHREEGPGRGGRRGSRSHRKLQLPPPPDGEGPSLAGGTTRGGQHSRPSVAPATGSKAQGKERLTGRARRWERKEDQEPESQEGSRSPGKTPTEEEQGPQRSGMEPGEPSSGPAPSPALAGPEGPNREPGPSAASSAPASPQHTDLAPLDLSLGGVRSPVPRESLGVLSPGPGAQESPGARPDGSEQTLGWTNHQADLEVQSSSEPHRGAGRLQPREDGSGKEGDQQGLAQRSRPLRGTSKRGRGTAGVRRRTGGPGPAGRC</sequence>
<dbReference type="Proteomes" id="UP000694863">
    <property type="component" value="Unplaced"/>
</dbReference>